<dbReference type="EMBL" id="MHCP01000026">
    <property type="protein sequence ID" value="OGY23336.1"/>
    <property type="molecule type" value="Genomic_DNA"/>
</dbReference>
<evidence type="ECO:0000256" key="1">
    <source>
        <dbReference type="SAM" id="MobiDB-lite"/>
    </source>
</evidence>
<feature type="transmembrane region" description="Helical" evidence="2">
    <location>
        <begin position="32"/>
        <end position="52"/>
    </location>
</feature>
<protein>
    <submittedName>
        <fullName evidence="3">Uncharacterized protein</fullName>
    </submittedName>
</protein>
<reference evidence="3 4" key="1">
    <citation type="journal article" date="2016" name="Nat. Commun.">
        <title>Thousands of microbial genomes shed light on interconnected biogeochemical processes in an aquifer system.</title>
        <authorList>
            <person name="Anantharaman K."/>
            <person name="Brown C.T."/>
            <person name="Hug L.A."/>
            <person name="Sharon I."/>
            <person name="Castelle C.J."/>
            <person name="Probst A.J."/>
            <person name="Thomas B.C."/>
            <person name="Singh A."/>
            <person name="Wilkins M.J."/>
            <person name="Karaoz U."/>
            <person name="Brodie E.L."/>
            <person name="Williams K.H."/>
            <person name="Hubbard S.S."/>
            <person name="Banfield J.F."/>
        </authorList>
    </citation>
    <scope>NUCLEOTIDE SEQUENCE [LARGE SCALE GENOMIC DNA]</scope>
</reference>
<feature type="region of interest" description="Disordered" evidence="1">
    <location>
        <begin position="57"/>
        <end position="85"/>
    </location>
</feature>
<dbReference type="AlphaFoldDB" id="A0A1G1W6L9"/>
<accession>A0A1G1W6L9</accession>
<gene>
    <name evidence="3" type="ORF">A2172_02855</name>
</gene>
<feature type="region of interest" description="Disordered" evidence="1">
    <location>
        <begin position="94"/>
        <end position="113"/>
    </location>
</feature>
<feature type="compositionally biased region" description="Low complexity" evidence="1">
    <location>
        <begin position="57"/>
        <end position="75"/>
    </location>
</feature>
<comment type="caution">
    <text evidence="3">The sequence shown here is derived from an EMBL/GenBank/DDBJ whole genome shotgun (WGS) entry which is preliminary data.</text>
</comment>
<feature type="compositionally biased region" description="Acidic residues" evidence="1">
    <location>
        <begin position="98"/>
        <end position="113"/>
    </location>
</feature>
<evidence type="ECO:0000256" key="2">
    <source>
        <dbReference type="SAM" id="Phobius"/>
    </source>
</evidence>
<feature type="region of interest" description="Disordered" evidence="1">
    <location>
        <begin position="1"/>
        <end position="26"/>
    </location>
</feature>
<dbReference type="Proteomes" id="UP000176631">
    <property type="component" value="Unassembled WGS sequence"/>
</dbReference>
<organism evidence="3 4">
    <name type="scientific">Candidatus Woykebacteria bacterium RBG_13_40_15</name>
    <dbReference type="NCBI Taxonomy" id="1802593"/>
    <lineage>
        <taxon>Bacteria</taxon>
        <taxon>Candidatus Woykeibacteriota</taxon>
    </lineage>
</organism>
<keyword evidence="2" id="KW-1133">Transmembrane helix</keyword>
<sequence>MTLDVFEPQVNNPASSDQNKVGEPSSKSKNTVIIIIVVLVLGVVFASILYVVSSMNSAAPVSTPTPVTTSSATSSEVKNDSDLKKLEEQVKNTNIDQDLNEGLDENDQDAAAF</sequence>
<keyword evidence="2" id="KW-0472">Membrane</keyword>
<evidence type="ECO:0000313" key="3">
    <source>
        <dbReference type="EMBL" id="OGY23336.1"/>
    </source>
</evidence>
<keyword evidence="2" id="KW-0812">Transmembrane</keyword>
<proteinExistence type="predicted"/>
<feature type="compositionally biased region" description="Polar residues" evidence="1">
    <location>
        <begin position="9"/>
        <end position="26"/>
    </location>
</feature>
<evidence type="ECO:0000313" key="4">
    <source>
        <dbReference type="Proteomes" id="UP000176631"/>
    </source>
</evidence>
<name>A0A1G1W6L9_9BACT</name>